<feature type="region of interest" description="Disordered" evidence="1">
    <location>
        <begin position="324"/>
        <end position="404"/>
    </location>
</feature>
<sequence length="1198" mass="139667">MVLELNIKIYNYQYNPHLYNVTKISGYKEISNLFEFYEYLIKNIFNVRVSTDIMEKIKELAYNQNSKLINSNKLETLINELVKHDIIIKNIQDTIKGDYKNNLNKKLSRLQFLIFFSKTVNNPGKIIDNIIFLLKNKISFVNNLLAPNVRDIPNDKYDDDNFNDDDDDDDLLLKLIQTLEKILFSKSIKKSDQIIIDKSMIKKILFNKQNLEPQNFQNVVNNLEKILNDKNINNNKFVIYPLIGGTSGTSIPLFDTIRPKTDKKNYAFAKENYALALFFVLYKNYKDIFNQINNKKIKHIIEYIFKIEQLLGLHNIIASGLKDHEDDQEKDNDKENDDGSDRNDDSDGDDNGDDDGNDDGNDDTGYVIPTPTATSTAKGKGKGPLMPISITTGKGTGKGTEQPTPTINIQALKKNADLLTKFSNITPQNFGISIDGVFPQRQQQRGGGELDINPSSFTEEEKNLCIIFFNNDKLDTEEKKLQFLKNFITENIKKFEQESLNKKTKSGLKFDFNYDANTIIENMEMLNSALNNIIILIVKIILYCFINNKSNIISKFLYFHLFSLDHLYPNYITHYNKINNNQISFDTNDKDYIIYNAFTDIIDNFSSYNNLIKKDYQFLIETKKALFPSVVKLIQPDKIKVFVRPNNTKTISLLLFNLLKKEEKNDKDFCDMIIDPYIPVLNIINDKNDITTTISLKAEAKGLNILPELLKPDNEQNTVFFERFALFVNTKLLLLYYFANLINLNDVIKLINLRGKSISITDNRQLAAKINNYSSVLINITFSNDKNKAIECKNNILNEWKKKKTKTQNYIDWLNLDFKNLTVLNSLIPQILNLINRIIYSEVKIEEIQLMLYKMFNIFDDDILKYLSIPVEKKFITLNNLLQNIDIDKPIHINLYFQQLIISIEKGNQSIKYNLISVYNLSRFIICFDILIRYYLKYFNNPINILNINDTDRNSYFQLVNNLDLPHINELNKKKTPLIKKSEIQINPINGKANLDNIYIIDILLSLAYLKSTIIKPNLNKIIFSNNLLIIEYRKNEKELLNNSVTFIDSELLKKKFEFKFTDNEKKLSSLNKSADPDTINIAVDNVFKDNSEKIKDLSPRNSYYNIKELQDIHSVYKTLKENNNQIWTDNTNDLFRESRDINILLKSLKTSEDAFIETFKKSKEALVQDIEKVELFRKTYYLNKYIKYKNKYYLLKK</sequence>
<dbReference type="AlphaFoldDB" id="A0A6C0EDC8"/>
<feature type="compositionally biased region" description="Acidic residues" evidence="1">
    <location>
        <begin position="346"/>
        <end position="362"/>
    </location>
</feature>
<accession>A0A6C0EDC8</accession>
<name>A0A6C0EDC8_9ZZZZ</name>
<reference evidence="2" key="1">
    <citation type="journal article" date="2020" name="Nature">
        <title>Giant virus diversity and host interactions through global metagenomics.</title>
        <authorList>
            <person name="Schulz F."/>
            <person name="Roux S."/>
            <person name="Paez-Espino D."/>
            <person name="Jungbluth S."/>
            <person name="Walsh D.A."/>
            <person name="Denef V.J."/>
            <person name="McMahon K.D."/>
            <person name="Konstantinidis K.T."/>
            <person name="Eloe-Fadrosh E.A."/>
            <person name="Kyrpides N.C."/>
            <person name="Woyke T."/>
        </authorList>
    </citation>
    <scope>NUCLEOTIDE SEQUENCE</scope>
    <source>
        <strain evidence="2">GVMAG-M-3300023179-2</strain>
    </source>
</reference>
<dbReference type="EMBL" id="MN739800">
    <property type="protein sequence ID" value="QHT26641.1"/>
    <property type="molecule type" value="Genomic_DNA"/>
</dbReference>
<feature type="compositionally biased region" description="Basic and acidic residues" evidence="1">
    <location>
        <begin position="324"/>
        <end position="345"/>
    </location>
</feature>
<proteinExistence type="predicted"/>
<evidence type="ECO:0000313" key="2">
    <source>
        <dbReference type="EMBL" id="QHT26641.1"/>
    </source>
</evidence>
<organism evidence="2">
    <name type="scientific">viral metagenome</name>
    <dbReference type="NCBI Taxonomy" id="1070528"/>
    <lineage>
        <taxon>unclassified sequences</taxon>
        <taxon>metagenomes</taxon>
        <taxon>organismal metagenomes</taxon>
    </lineage>
</organism>
<evidence type="ECO:0000256" key="1">
    <source>
        <dbReference type="SAM" id="MobiDB-lite"/>
    </source>
</evidence>
<protein>
    <submittedName>
        <fullName evidence="2">Uncharacterized protein</fullName>
    </submittedName>
</protein>